<evidence type="ECO:0000313" key="2">
    <source>
        <dbReference type="WBParaSite" id="nRc.2.0.1.t24482-RA"/>
    </source>
</evidence>
<dbReference type="Proteomes" id="UP000887565">
    <property type="component" value="Unplaced"/>
</dbReference>
<evidence type="ECO:0000313" key="1">
    <source>
        <dbReference type="Proteomes" id="UP000887565"/>
    </source>
</evidence>
<name>A0A915JE82_ROMCU</name>
<proteinExistence type="predicted"/>
<dbReference type="WBParaSite" id="nRc.2.0.1.t24482-RA">
    <property type="protein sequence ID" value="nRc.2.0.1.t24482-RA"/>
    <property type="gene ID" value="nRc.2.0.1.g24482"/>
</dbReference>
<accession>A0A915JE82</accession>
<sequence length="119" mass="13013">SSSINAVVGSHFGPSRAVSTKIAVPWLTVATDELIEKNIIVIILQRTSQLNRFIPQIQLPSSDLSIYSTYFIATASPNELPDIMWSFDPLTETPVSIDEIAGDGQFNVTKIYKKSGNVS</sequence>
<reference evidence="2" key="1">
    <citation type="submission" date="2022-11" db="UniProtKB">
        <authorList>
            <consortium name="WormBaseParasite"/>
        </authorList>
    </citation>
    <scope>IDENTIFICATION</scope>
</reference>
<keyword evidence="1" id="KW-1185">Reference proteome</keyword>
<organism evidence="1 2">
    <name type="scientific">Romanomermis culicivorax</name>
    <name type="common">Nematode worm</name>
    <dbReference type="NCBI Taxonomy" id="13658"/>
    <lineage>
        <taxon>Eukaryota</taxon>
        <taxon>Metazoa</taxon>
        <taxon>Ecdysozoa</taxon>
        <taxon>Nematoda</taxon>
        <taxon>Enoplea</taxon>
        <taxon>Dorylaimia</taxon>
        <taxon>Mermithida</taxon>
        <taxon>Mermithoidea</taxon>
        <taxon>Mermithidae</taxon>
        <taxon>Romanomermis</taxon>
    </lineage>
</organism>
<dbReference type="AlphaFoldDB" id="A0A915JE82"/>
<protein>
    <submittedName>
        <fullName evidence="2">Vitellogenin</fullName>
    </submittedName>
</protein>